<evidence type="ECO:0000256" key="5">
    <source>
        <dbReference type="ARBA" id="ARBA00022946"/>
    </source>
</evidence>
<dbReference type="FunFam" id="3.40.47.10:FF:000013">
    <property type="entry name" value="Acetyl-CoA acetyltransferase"/>
    <property type="match status" value="1"/>
</dbReference>
<keyword evidence="5" id="KW-0809">Transit peptide</keyword>
<dbReference type="PANTHER" id="PTHR43853">
    <property type="entry name" value="3-KETOACYL-COA THIOLASE, PEROXISOMAL"/>
    <property type="match status" value="1"/>
</dbReference>
<dbReference type="Pfam" id="PF02803">
    <property type="entry name" value="Thiolase_C"/>
    <property type="match status" value="1"/>
</dbReference>
<gene>
    <name evidence="14" type="ORF">SAMN04489844_2671</name>
</gene>
<evidence type="ECO:0000313" key="14">
    <source>
        <dbReference type="EMBL" id="SEC63380.1"/>
    </source>
</evidence>
<evidence type="ECO:0000256" key="3">
    <source>
        <dbReference type="ARBA" id="ARBA00022679"/>
    </source>
</evidence>
<accession>A0A1H4U456</accession>
<evidence type="ECO:0000256" key="7">
    <source>
        <dbReference type="ARBA" id="ARBA00023140"/>
    </source>
</evidence>
<reference evidence="15" key="1">
    <citation type="submission" date="2016-10" db="EMBL/GenBank/DDBJ databases">
        <authorList>
            <person name="Varghese N."/>
            <person name="Submissions S."/>
        </authorList>
    </citation>
    <scope>NUCLEOTIDE SEQUENCE [LARGE SCALE GENOMIC DNA]</scope>
    <source>
        <strain evidence="15">DSM 22017</strain>
    </source>
</reference>
<dbReference type="OrthoDB" id="4440515at2"/>
<dbReference type="PIRSF" id="PIRSF000429">
    <property type="entry name" value="Ac-CoA_Ac_transf"/>
    <property type="match status" value="1"/>
</dbReference>
<dbReference type="InterPro" id="IPR050215">
    <property type="entry name" value="Thiolase-like_sf_Thiolase"/>
</dbReference>
<dbReference type="GO" id="GO:0003988">
    <property type="term" value="F:acetyl-CoA C-acyltransferase activity"/>
    <property type="evidence" value="ECO:0007669"/>
    <property type="project" value="UniProtKB-EC"/>
</dbReference>
<evidence type="ECO:0000256" key="11">
    <source>
        <dbReference type="RuleBase" id="RU003557"/>
    </source>
</evidence>
<dbReference type="InterPro" id="IPR020610">
    <property type="entry name" value="Thiolase_AS"/>
</dbReference>
<evidence type="ECO:0000256" key="9">
    <source>
        <dbReference type="ARBA" id="ARBA00024073"/>
    </source>
</evidence>
<dbReference type="Proteomes" id="UP000198742">
    <property type="component" value="Unassembled WGS sequence"/>
</dbReference>
<dbReference type="STRING" id="402596.SAMN04489844_2671"/>
<dbReference type="NCBIfam" id="TIGR01930">
    <property type="entry name" value="AcCoA-C-Actrans"/>
    <property type="match status" value="1"/>
</dbReference>
<keyword evidence="8 11" id="KW-0012">Acyltransferase</keyword>
<dbReference type="AlphaFoldDB" id="A0A1H4U456"/>
<dbReference type="Pfam" id="PF00108">
    <property type="entry name" value="Thiolase_N"/>
    <property type="match status" value="1"/>
</dbReference>
<dbReference type="CDD" id="cd00751">
    <property type="entry name" value="thiolase"/>
    <property type="match status" value="1"/>
</dbReference>
<protein>
    <recommendedName>
        <fullName evidence="9">acetyl-CoA C-acyltransferase</fullName>
        <ecNumber evidence="9">2.3.1.16</ecNumber>
    </recommendedName>
</protein>
<evidence type="ECO:0000256" key="4">
    <source>
        <dbReference type="ARBA" id="ARBA00022832"/>
    </source>
</evidence>
<dbReference type="InterPro" id="IPR002155">
    <property type="entry name" value="Thiolase"/>
</dbReference>
<dbReference type="RefSeq" id="WP_090969536.1">
    <property type="nucleotide sequence ID" value="NZ_FNRT01000002.1"/>
</dbReference>
<evidence type="ECO:0000256" key="10">
    <source>
        <dbReference type="PIRSR" id="PIRSR000429-1"/>
    </source>
</evidence>
<keyword evidence="7" id="KW-0576">Peroxisome</keyword>
<comment type="similarity">
    <text evidence="2 11">Belongs to the thiolase-like superfamily. Thiolase family.</text>
</comment>
<dbReference type="InterPro" id="IPR020617">
    <property type="entry name" value="Thiolase_C"/>
</dbReference>
<evidence type="ECO:0000256" key="2">
    <source>
        <dbReference type="ARBA" id="ARBA00010982"/>
    </source>
</evidence>
<dbReference type="PROSITE" id="PS00737">
    <property type="entry name" value="THIOLASE_2"/>
    <property type="match status" value="1"/>
</dbReference>
<dbReference type="NCBIfam" id="NF005890">
    <property type="entry name" value="PRK07851.1"/>
    <property type="match status" value="1"/>
</dbReference>
<evidence type="ECO:0000313" key="15">
    <source>
        <dbReference type="Proteomes" id="UP000198742"/>
    </source>
</evidence>
<evidence type="ECO:0000256" key="6">
    <source>
        <dbReference type="ARBA" id="ARBA00023098"/>
    </source>
</evidence>
<evidence type="ECO:0000256" key="1">
    <source>
        <dbReference type="ARBA" id="ARBA00004275"/>
    </source>
</evidence>
<dbReference type="GO" id="GO:0010124">
    <property type="term" value="P:phenylacetate catabolic process"/>
    <property type="evidence" value="ECO:0007669"/>
    <property type="project" value="TreeGrafter"/>
</dbReference>
<evidence type="ECO:0000259" key="12">
    <source>
        <dbReference type="Pfam" id="PF00108"/>
    </source>
</evidence>
<proteinExistence type="inferred from homology"/>
<feature type="active site" description="Proton acceptor" evidence="10">
    <location>
        <position position="373"/>
    </location>
</feature>
<dbReference type="InterPro" id="IPR020613">
    <property type="entry name" value="Thiolase_CS"/>
</dbReference>
<evidence type="ECO:0000259" key="13">
    <source>
        <dbReference type="Pfam" id="PF02803"/>
    </source>
</evidence>
<dbReference type="Gene3D" id="3.40.47.10">
    <property type="match status" value="1"/>
</dbReference>
<feature type="domain" description="Thiolase N-terminal" evidence="12">
    <location>
        <begin position="6"/>
        <end position="287"/>
    </location>
</feature>
<dbReference type="InterPro" id="IPR020616">
    <property type="entry name" value="Thiolase_N"/>
</dbReference>
<dbReference type="GO" id="GO:0005737">
    <property type="term" value="C:cytoplasm"/>
    <property type="evidence" value="ECO:0007669"/>
    <property type="project" value="UniProtKB-ARBA"/>
</dbReference>
<keyword evidence="6" id="KW-0443">Lipid metabolism</keyword>
<keyword evidence="3 11" id="KW-0808">Transferase</keyword>
<dbReference type="SUPFAM" id="SSF53901">
    <property type="entry name" value="Thiolase-like"/>
    <property type="match status" value="2"/>
</dbReference>
<evidence type="ECO:0000256" key="8">
    <source>
        <dbReference type="ARBA" id="ARBA00023315"/>
    </source>
</evidence>
<dbReference type="GO" id="GO:0006635">
    <property type="term" value="P:fatty acid beta-oxidation"/>
    <property type="evidence" value="ECO:0007669"/>
    <property type="project" value="TreeGrafter"/>
</dbReference>
<sequence length="417" mass="44074">MSDRAVIVAAARSPMGRAYKGAFAGTRPEDLGRQVIEAALAQVPELDPHTIDDIVLGCGQPGGEHGSNISRVIAVQMGLDTVPAMTMTRYCSASIQALRTAHHAIAAGEGDVFVTGGLELESRHRRGTSDHLPADAQALVGGSWKHPGYDEADARARAHEQAGDLWSDPRERGELPYVYMEMGRTAENVAGLKGVSRRVQDEFALHSQRKAEAAIAAGFFKTDITPVRNAAGEWITDDESPRPGSTIEELAALQPVFRSAEEGGTVTAGNACPLNDGAASIIVMRESRALELGIRPRARIVASGVSALSPEIMGLAPIKASRQAMRRAGMSIDDLDLVELNEAFAAQAIPCADDLGIPDDKLNVHGGSIAIGHPFAMTGTRLVTTLLHSLEARDQQTGLATMCVAGGQGMALVIERV</sequence>
<dbReference type="PROSITE" id="PS00099">
    <property type="entry name" value="THIOLASE_3"/>
    <property type="match status" value="1"/>
</dbReference>
<comment type="subcellular location">
    <subcellularLocation>
        <location evidence="1">Peroxisome</location>
    </subcellularLocation>
</comment>
<feature type="active site" description="Acyl-thioester intermediate" evidence="10">
    <location>
        <position position="91"/>
    </location>
</feature>
<feature type="domain" description="Thiolase C-terminal" evidence="13">
    <location>
        <begin position="295"/>
        <end position="416"/>
    </location>
</feature>
<dbReference type="EMBL" id="FNRT01000002">
    <property type="protein sequence ID" value="SEC63380.1"/>
    <property type="molecule type" value="Genomic_DNA"/>
</dbReference>
<dbReference type="InterPro" id="IPR016039">
    <property type="entry name" value="Thiolase-like"/>
</dbReference>
<dbReference type="EC" id="2.3.1.16" evidence="9"/>
<keyword evidence="4" id="KW-0276">Fatty acid metabolism</keyword>
<name>A0A1H4U456_9ACTN</name>
<organism evidence="14 15">
    <name type="scientific">Nocardioides exalbidus</name>
    <dbReference type="NCBI Taxonomy" id="402596"/>
    <lineage>
        <taxon>Bacteria</taxon>
        <taxon>Bacillati</taxon>
        <taxon>Actinomycetota</taxon>
        <taxon>Actinomycetes</taxon>
        <taxon>Propionibacteriales</taxon>
        <taxon>Nocardioidaceae</taxon>
        <taxon>Nocardioides</taxon>
    </lineage>
</organism>
<dbReference type="PANTHER" id="PTHR43853:SF8">
    <property type="entry name" value="3-KETOACYL-COA THIOLASE, PEROXISOMAL"/>
    <property type="match status" value="1"/>
</dbReference>
<keyword evidence="15" id="KW-1185">Reference proteome</keyword>
<feature type="active site" description="Proton acceptor" evidence="10">
    <location>
        <position position="403"/>
    </location>
</feature>